<dbReference type="PANTHER" id="PTHR32089">
    <property type="entry name" value="METHYL-ACCEPTING CHEMOTAXIS PROTEIN MCPB"/>
    <property type="match status" value="1"/>
</dbReference>
<dbReference type="KEGG" id="eps:L0Y14_13020"/>
<dbReference type="FunFam" id="1.10.287.950:FF:000001">
    <property type="entry name" value="Methyl-accepting chemotaxis sensory transducer"/>
    <property type="match status" value="1"/>
</dbReference>
<feature type="transmembrane region" description="Helical" evidence="6">
    <location>
        <begin position="371"/>
        <end position="391"/>
    </location>
</feature>
<evidence type="ECO:0000256" key="4">
    <source>
        <dbReference type="PROSITE-ProRule" id="PRU00284"/>
    </source>
</evidence>
<dbReference type="SMART" id="SM00283">
    <property type="entry name" value="MA"/>
    <property type="match status" value="1"/>
</dbReference>
<dbReference type="Pfam" id="PF00015">
    <property type="entry name" value="MCPsignal"/>
    <property type="match status" value="1"/>
</dbReference>
<dbReference type="RefSeq" id="WP_006474834.1">
    <property type="nucleotide sequence ID" value="NZ_CP090569.1"/>
</dbReference>
<dbReference type="EMBL" id="CP090569">
    <property type="protein sequence ID" value="USF87050.1"/>
    <property type="molecule type" value="Genomic_DNA"/>
</dbReference>
<dbReference type="SMART" id="SM00304">
    <property type="entry name" value="HAMP"/>
    <property type="match status" value="1"/>
</dbReference>
<feature type="domain" description="Methyl-accepting transducer" evidence="7">
    <location>
        <begin position="449"/>
        <end position="685"/>
    </location>
</feature>
<dbReference type="Gene3D" id="1.10.287.950">
    <property type="entry name" value="Methyl-accepting chemotaxis protein"/>
    <property type="match status" value="1"/>
</dbReference>
<dbReference type="PROSITE" id="PS50111">
    <property type="entry name" value="CHEMOTAXIS_TRANSDUC_2"/>
    <property type="match status" value="1"/>
</dbReference>
<evidence type="ECO:0000256" key="3">
    <source>
        <dbReference type="ARBA" id="ARBA00029447"/>
    </source>
</evidence>
<keyword evidence="5" id="KW-0175">Coiled coil</keyword>
<dbReference type="PANTHER" id="PTHR32089:SF112">
    <property type="entry name" value="LYSOZYME-LIKE PROTEIN-RELATED"/>
    <property type="match status" value="1"/>
</dbReference>
<comment type="subcellular location">
    <subcellularLocation>
        <location evidence="1">Membrane</location>
    </subcellularLocation>
</comment>
<sequence length="721" mass="78687">MKKLNITIKGLLIIWVVTAVAVVLIQVLTSLTAYQSISDNQQKIAGKAIPLQTANYDIKNTITGVFSHQSKIISTNSLEKLMSLKNHGAMENIFASAMASAKNAAGNDITIKESLTALEKTYEDFINAGNTLFEKKKATLQINQEQADFVTKMDSAIQIIQQTAESIAGKINFSNKRAKRRIRKLYKKIQDFQDINEIGDQDAETAFQFRDQVSASLLGRSSNLQQESSSIRTGVAIMGGLGRQFMLESNPDILTSIKENQLAQVIQATKESIVKVDEESSDNKELNDLIKQLNKEFDRLVETLINEKISILTLRRKSLRLSKEMRSALTDMQSAGTSMEQALNTLVKAVDKIQAEAEEQGYRVISSSRTILLVTASVALVVLIFISFIVLRRVNRPLAMATESMRRFAQGDISTRMDYKGKDEFSILAHDFNELANNIGGLIANIHRSSEELSSGAESLSAVSMQTNQGVERQQSETTQVATAMNEMASTTHEMAKNANLAEQAAQQANDEAAKGREVVAEAVKATNDLASEVQNVSIVIHKLEDESDSISTVLDVIRSIAEQTNLLALNAAIEAARAGEQGRGFAVVADEVRTLAGRTQESTQEIQQIIERLQQGAKEAVDAMEKGQKKAENSVEKVVNAGATLSGIIQAVEHIKEMNVQIATAVEQQGTVAEEINQRVVSINNLASQTADGASHTATASKDQARLATNLKEVAAKFSI</sequence>
<dbReference type="Pfam" id="PF00672">
    <property type="entry name" value="HAMP"/>
    <property type="match status" value="1"/>
</dbReference>
<dbReference type="PROSITE" id="PS50885">
    <property type="entry name" value="HAMP"/>
    <property type="match status" value="1"/>
</dbReference>
<keyword evidence="2 4" id="KW-0807">Transducer</keyword>
<evidence type="ECO:0000256" key="5">
    <source>
        <dbReference type="SAM" id="Coils"/>
    </source>
</evidence>
<dbReference type="PRINTS" id="PR00260">
    <property type="entry name" value="CHEMTRNSDUCR"/>
</dbReference>
<organism evidence="9 10">
    <name type="scientific">Candidatus Endoriftia persephonae</name>
    <dbReference type="NCBI Taxonomy" id="393765"/>
    <lineage>
        <taxon>Bacteria</taxon>
        <taxon>Pseudomonadati</taxon>
        <taxon>Pseudomonadota</taxon>
        <taxon>Gammaproteobacteria</taxon>
        <taxon>Chromatiales</taxon>
        <taxon>Sedimenticolaceae</taxon>
        <taxon>Candidatus Endoriftia</taxon>
    </lineage>
</organism>
<evidence type="ECO:0000256" key="2">
    <source>
        <dbReference type="ARBA" id="ARBA00023224"/>
    </source>
</evidence>
<evidence type="ECO:0000259" key="7">
    <source>
        <dbReference type="PROSITE" id="PS50111"/>
    </source>
</evidence>
<evidence type="ECO:0000256" key="1">
    <source>
        <dbReference type="ARBA" id="ARBA00004370"/>
    </source>
</evidence>
<evidence type="ECO:0000256" key="6">
    <source>
        <dbReference type="SAM" id="Phobius"/>
    </source>
</evidence>
<dbReference type="Proteomes" id="UP001056649">
    <property type="component" value="Chromosome"/>
</dbReference>
<dbReference type="SUPFAM" id="SSF58104">
    <property type="entry name" value="Methyl-accepting chemotaxis protein (MCP) signaling domain"/>
    <property type="match status" value="1"/>
</dbReference>
<name>A0A9J6ZWB0_9GAMM</name>
<protein>
    <submittedName>
        <fullName evidence="9">Methyl-accepting chemotaxis protein</fullName>
    </submittedName>
</protein>
<keyword evidence="6" id="KW-0472">Membrane</keyword>
<feature type="transmembrane region" description="Helical" evidence="6">
    <location>
        <begin position="12"/>
        <end position="34"/>
    </location>
</feature>
<comment type="similarity">
    <text evidence="3">Belongs to the methyl-accepting chemotaxis (MCP) protein family.</text>
</comment>
<feature type="coiled-coil region" evidence="5">
    <location>
        <begin position="276"/>
        <end position="303"/>
    </location>
</feature>
<evidence type="ECO:0000313" key="9">
    <source>
        <dbReference type="EMBL" id="USF87050.1"/>
    </source>
</evidence>
<feature type="domain" description="HAMP" evidence="8">
    <location>
        <begin position="392"/>
        <end position="444"/>
    </location>
</feature>
<keyword evidence="6" id="KW-0812">Transmembrane</keyword>
<dbReference type="AlphaFoldDB" id="A0A9J6ZWB0"/>
<evidence type="ECO:0000259" key="8">
    <source>
        <dbReference type="PROSITE" id="PS50885"/>
    </source>
</evidence>
<dbReference type="InterPro" id="IPR003660">
    <property type="entry name" value="HAMP_dom"/>
</dbReference>
<dbReference type="GO" id="GO:0007165">
    <property type="term" value="P:signal transduction"/>
    <property type="evidence" value="ECO:0007669"/>
    <property type="project" value="UniProtKB-KW"/>
</dbReference>
<dbReference type="CDD" id="cd06225">
    <property type="entry name" value="HAMP"/>
    <property type="match status" value="1"/>
</dbReference>
<dbReference type="InterPro" id="IPR004090">
    <property type="entry name" value="Chemotax_Me-accpt_rcpt"/>
</dbReference>
<keyword evidence="10" id="KW-1185">Reference proteome</keyword>
<gene>
    <name evidence="9" type="ORF">L0Y14_13020</name>
</gene>
<dbReference type="GO" id="GO:0006935">
    <property type="term" value="P:chemotaxis"/>
    <property type="evidence" value="ECO:0007669"/>
    <property type="project" value="InterPro"/>
</dbReference>
<dbReference type="InterPro" id="IPR004089">
    <property type="entry name" value="MCPsignal_dom"/>
</dbReference>
<accession>A0A9J6ZWB0</accession>
<dbReference type="GO" id="GO:0004888">
    <property type="term" value="F:transmembrane signaling receptor activity"/>
    <property type="evidence" value="ECO:0007669"/>
    <property type="project" value="InterPro"/>
</dbReference>
<reference evidence="9" key="1">
    <citation type="journal article" date="2022" name="Mol. Ecol. Resour.">
        <title>The complete and closed genome of the facultative generalist Candidatus Endoriftia persephone from deep-sea hydrothermal vents.</title>
        <authorList>
            <person name="de Oliveira A.L."/>
            <person name="Srivastava A."/>
            <person name="Espada-Hinojosa S."/>
            <person name="Bright M."/>
        </authorList>
    </citation>
    <scope>NUCLEOTIDE SEQUENCE</scope>
    <source>
        <strain evidence="9">Tica-EPR-9o50.N</strain>
    </source>
</reference>
<keyword evidence="6" id="KW-1133">Transmembrane helix</keyword>
<dbReference type="GO" id="GO:0016020">
    <property type="term" value="C:membrane"/>
    <property type="evidence" value="ECO:0007669"/>
    <property type="project" value="UniProtKB-SubCell"/>
</dbReference>
<dbReference type="CDD" id="cd11386">
    <property type="entry name" value="MCP_signal"/>
    <property type="match status" value="1"/>
</dbReference>
<proteinExistence type="inferred from homology"/>
<evidence type="ECO:0000313" key="10">
    <source>
        <dbReference type="Proteomes" id="UP001056649"/>
    </source>
</evidence>